<gene>
    <name evidence="8" type="ORF">PYX00_011367</name>
</gene>
<keyword evidence="4" id="KW-0342">GTP-binding</keyword>
<comment type="caution">
    <text evidence="8">The sequence shown here is derived from an EMBL/GenBank/DDBJ whole genome shotgun (WGS) entry which is preliminary data.</text>
</comment>
<dbReference type="SUPFAM" id="SSF52540">
    <property type="entry name" value="P-loop containing nucleoside triphosphate hydrolases"/>
    <property type="match status" value="1"/>
</dbReference>
<dbReference type="PROSITE" id="PS51420">
    <property type="entry name" value="RHO"/>
    <property type="match status" value="1"/>
</dbReference>
<dbReference type="PROSITE" id="PS51421">
    <property type="entry name" value="RAS"/>
    <property type="match status" value="1"/>
</dbReference>
<evidence type="ECO:0000256" key="3">
    <source>
        <dbReference type="ARBA" id="ARBA00022741"/>
    </source>
</evidence>
<comment type="subcellular location">
    <subcellularLocation>
        <location evidence="1">Membrane</location>
        <topology evidence="1">Lipid-anchor</topology>
    </subcellularLocation>
</comment>
<evidence type="ECO:0000256" key="5">
    <source>
        <dbReference type="ARBA" id="ARBA00023136"/>
    </source>
</evidence>
<evidence type="ECO:0000256" key="1">
    <source>
        <dbReference type="ARBA" id="ARBA00004635"/>
    </source>
</evidence>
<dbReference type="Gene3D" id="3.40.50.300">
    <property type="entry name" value="P-loop containing nucleotide triphosphate hydrolases"/>
    <property type="match status" value="1"/>
</dbReference>
<dbReference type="EMBL" id="JARGDH010000006">
    <property type="protein sequence ID" value="KAL0265653.1"/>
    <property type="molecule type" value="Genomic_DNA"/>
</dbReference>
<reference evidence="8" key="1">
    <citation type="journal article" date="2024" name="Gigascience">
        <title>Chromosome-level genome of the poultry shaft louse Menopon gallinae provides insight into the host-switching and adaptive evolution of parasitic lice.</title>
        <authorList>
            <person name="Xu Y."/>
            <person name="Ma L."/>
            <person name="Liu S."/>
            <person name="Liang Y."/>
            <person name="Liu Q."/>
            <person name="He Z."/>
            <person name="Tian L."/>
            <person name="Duan Y."/>
            <person name="Cai W."/>
            <person name="Li H."/>
            <person name="Song F."/>
        </authorList>
    </citation>
    <scope>NUCLEOTIDE SEQUENCE</scope>
    <source>
        <strain evidence="8">Cailab_2023a</strain>
    </source>
</reference>
<dbReference type="SMART" id="SM00176">
    <property type="entry name" value="RAN"/>
    <property type="match status" value="1"/>
</dbReference>
<dbReference type="SMART" id="SM00177">
    <property type="entry name" value="ARF"/>
    <property type="match status" value="1"/>
</dbReference>
<dbReference type="GO" id="GO:0003924">
    <property type="term" value="F:GTPase activity"/>
    <property type="evidence" value="ECO:0007669"/>
    <property type="project" value="InterPro"/>
</dbReference>
<protein>
    <submittedName>
        <fullName evidence="8">Uncharacterized protein</fullName>
    </submittedName>
</protein>
<evidence type="ECO:0000313" key="8">
    <source>
        <dbReference type="EMBL" id="KAL0265653.1"/>
    </source>
</evidence>
<evidence type="ECO:0000256" key="6">
    <source>
        <dbReference type="ARBA" id="ARBA00023288"/>
    </source>
</evidence>
<accession>A0AAW2H7S1</accession>
<dbReference type="NCBIfam" id="TIGR00231">
    <property type="entry name" value="small_GTP"/>
    <property type="match status" value="1"/>
</dbReference>
<dbReference type="PROSITE" id="PS51419">
    <property type="entry name" value="RAB"/>
    <property type="match status" value="1"/>
</dbReference>
<keyword evidence="6" id="KW-0449">Lipoprotein</keyword>
<keyword evidence="3" id="KW-0547">Nucleotide-binding</keyword>
<dbReference type="AlphaFoldDB" id="A0AAW2H7S1"/>
<dbReference type="SMART" id="SM00174">
    <property type="entry name" value="RHO"/>
    <property type="match status" value="1"/>
</dbReference>
<dbReference type="PANTHER" id="PTHR47979">
    <property type="entry name" value="DRAB11-RELATED"/>
    <property type="match status" value="1"/>
</dbReference>
<dbReference type="FunFam" id="3.40.50.300:FF:000274">
    <property type="entry name" value="ras-related protein RABA5a"/>
    <property type="match status" value="1"/>
</dbReference>
<dbReference type="PRINTS" id="PR00449">
    <property type="entry name" value="RASTRNSFRMNG"/>
</dbReference>
<comment type="similarity">
    <text evidence="2">Belongs to the small GTPase superfamily. Rab family.</text>
</comment>
<dbReference type="Pfam" id="PF00071">
    <property type="entry name" value="Ras"/>
    <property type="match status" value="1"/>
</dbReference>
<dbReference type="InterPro" id="IPR027417">
    <property type="entry name" value="P-loop_NTPase"/>
</dbReference>
<sequence length="216" mass="24392">MNTQNVEGAPEKFDYLFKIVLVGDSGVGKTNLLSQLTRQEFSTSSPPTIGVEFATISFKIGHHVVKAQIWDTAGQERYRAITSAYYRGTYGALVVYDITRRATLSQSVNHWLMQLRQYSRKNTTIILVGNKKDLEPQREVSVEEGKRLAEQNGFAIFETSALSGENVRRVFFELVRDIYEKNKLTDAVNSKNNFGIEDEKTKPIKKSRPKKSGGCC</sequence>
<proteinExistence type="inferred from homology"/>
<name>A0AAW2H7S1_9NEOP</name>
<dbReference type="PROSITE" id="PS51417">
    <property type="entry name" value="ARF"/>
    <property type="match status" value="1"/>
</dbReference>
<keyword evidence="7" id="KW-0636">Prenylation</keyword>
<organism evidence="8">
    <name type="scientific">Menopon gallinae</name>
    <name type="common">poultry shaft louse</name>
    <dbReference type="NCBI Taxonomy" id="328185"/>
    <lineage>
        <taxon>Eukaryota</taxon>
        <taxon>Metazoa</taxon>
        <taxon>Ecdysozoa</taxon>
        <taxon>Arthropoda</taxon>
        <taxon>Hexapoda</taxon>
        <taxon>Insecta</taxon>
        <taxon>Pterygota</taxon>
        <taxon>Neoptera</taxon>
        <taxon>Paraneoptera</taxon>
        <taxon>Psocodea</taxon>
        <taxon>Troctomorpha</taxon>
        <taxon>Phthiraptera</taxon>
        <taxon>Amblycera</taxon>
        <taxon>Menoponidae</taxon>
        <taxon>Menopon</taxon>
    </lineage>
</organism>
<evidence type="ECO:0000256" key="4">
    <source>
        <dbReference type="ARBA" id="ARBA00023134"/>
    </source>
</evidence>
<dbReference type="InterPro" id="IPR005225">
    <property type="entry name" value="Small_GTP-bd"/>
</dbReference>
<dbReference type="InterPro" id="IPR001806">
    <property type="entry name" value="Small_GTPase"/>
</dbReference>
<keyword evidence="5" id="KW-0472">Membrane</keyword>
<dbReference type="SMART" id="SM00175">
    <property type="entry name" value="RAB"/>
    <property type="match status" value="1"/>
</dbReference>
<evidence type="ECO:0000256" key="7">
    <source>
        <dbReference type="ARBA" id="ARBA00023289"/>
    </source>
</evidence>
<dbReference type="SMART" id="SM00173">
    <property type="entry name" value="RAS"/>
    <property type="match status" value="1"/>
</dbReference>
<dbReference type="GO" id="GO:0016020">
    <property type="term" value="C:membrane"/>
    <property type="evidence" value="ECO:0007669"/>
    <property type="project" value="UniProtKB-SubCell"/>
</dbReference>
<dbReference type="InterPro" id="IPR050209">
    <property type="entry name" value="Rab_GTPases_membrane_traffic"/>
</dbReference>
<dbReference type="GO" id="GO:0005525">
    <property type="term" value="F:GTP binding"/>
    <property type="evidence" value="ECO:0007669"/>
    <property type="project" value="UniProtKB-KW"/>
</dbReference>
<evidence type="ECO:0000256" key="2">
    <source>
        <dbReference type="ARBA" id="ARBA00006270"/>
    </source>
</evidence>